<proteinExistence type="predicted"/>
<sequence length="83" mass="9357">MITGRFSQELSYAAIIVKYGLNLLVLFHLVIEAESLEFVKGITQDMFLSRGMISCLFYFETFVLLAVNAISKLTNTSKGIKMK</sequence>
<protein>
    <submittedName>
        <fullName evidence="2">Uncharacterized protein</fullName>
    </submittedName>
</protein>
<name>A0A0P1B234_PLAHL</name>
<dbReference type="GeneID" id="36401613"/>
<keyword evidence="1" id="KW-1133">Transmembrane helix</keyword>
<dbReference type="Proteomes" id="UP000054928">
    <property type="component" value="Unassembled WGS sequence"/>
</dbReference>
<evidence type="ECO:0000256" key="1">
    <source>
        <dbReference type="SAM" id="Phobius"/>
    </source>
</evidence>
<feature type="transmembrane region" description="Helical" evidence="1">
    <location>
        <begin position="51"/>
        <end position="73"/>
    </location>
</feature>
<reference evidence="3" key="1">
    <citation type="submission" date="2014-09" db="EMBL/GenBank/DDBJ databases">
        <authorList>
            <person name="Sharma Rahul"/>
            <person name="Thines Marco"/>
        </authorList>
    </citation>
    <scope>NUCLEOTIDE SEQUENCE [LARGE SCALE GENOMIC DNA]</scope>
</reference>
<feature type="transmembrane region" description="Helical" evidence="1">
    <location>
        <begin position="12"/>
        <end position="31"/>
    </location>
</feature>
<accession>A0A0P1B234</accession>
<keyword evidence="3" id="KW-1185">Reference proteome</keyword>
<dbReference type="AlphaFoldDB" id="A0A0P1B234"/>
<dbReference type="EMBL" id="CCYD01003042">
    <property type="protein sequence ID" value="CEG48753.1"/>
    <property type="molecule type" value="Genomic_DNA"/>
</dbReference>
<keyword evidence="1" id="KW-0472">Membrane</keyword>
<keyword evidence="1" id="KW-0812">Transmembrane</keyword>
<organism evidence="2 3">
    <name type="scientific">Plasmopara halstedii</name>
    <name type="common">Downy mildew of sunflower</name>
    <dbReference type="NCBI Taxonomy" id="4781"/>
    <lineage>
        <taxon>Eukaryota</taxon>
        <taxon>Sar</taxon>
        <taxon>Stramenopiles</taxon>
        <taxon>Oomycota</taxon>
        <taxon>Peronosporomycetes</taxon>
        <taxon>Peronosporales</taxon>
        <taxon>Peronosporaceae</taxon>
        <taxon>Plasmopara</taxon>
    </lineage>
</organism>
<evidence type="ECO:0000313" key="2">
    <source>
        <dbReference type="EMBL" id="CEG48753.1"/>
    </source>
</evidence>
<evidence type="ECO:0000313" key="3">
    <source>
        <dbReference type="Proteomes" id="UP000054928"/>
    </source>
</evidence>
<dbReference type="RefSeq" id="XP_024585122.1">
    <property type="nucleotide sequence ID" value="XM_024719865.1"/>
</dbReference>